<comment type="caution">
    <text evidence="2">The sequence shown here is derived from an EMBL/GenBank/DDBJ whole genome shotgun (WGS) entry which is preliminary data.</text>
</comment>
<dbReference type="AlphaFoldDB" id="A0AA42BLZ1"/>
<evidence type="ECO:0008006" key="4">
    <source>
        <dbReference type="Google" id="ProtNLM"/>
    </source>
</evidence>
<evidence type="ECO:0000313" key="3">
    <source>
        <dbReference type="Proteomes" id="UP001165413"/>
    </source>
</evidence>
<sequence>MPSNKVFNNTHKLYASVSLSVLFILCTTKALSSENAEEKSASGVEKLLSTAETPFYQTILPNGTIQFSDTPTALSTPVVMEQQRLNSMPSLTQNLVTAQQPQTQVAHVPNTPIHRLEFVTPANQVTVRNNHGTVEVNLSLPPVLVQNTQLVFTVNVSNILTFTANKPRFNIENIPRGTHTIFVQAHDKNGKLIAKSLTSTFFMHRARVK</sequence>
<dbReference type="RefSeq" id="WP_254101650.1">
    <property type="nucleotide sequence ID" value="NZ_JANATA010000020.1"/>
</dbReference>
<accession>A0AA42BLZ1</accession>
<feature type="chain" id="PRO_5041219868" description="DUF4124 domain-containing protein" evidence="1">
    <location>
        <begin position="33"/>
        <end position="209"/>
    </location>
</feature>
<proteinExistence type="predicted"/>
<name>A0AA42BLZ1_9ALTE</name>
<evidence type="ECO:0000313" key="2">
    <source>
        <dbReference type="EMBL" id="MCP3429383.1"/>
    </source>
</evidence>
<reference evidence="2" key="1">
    <citation type="submission" date="2022-07" db="EMBL/GenBank/DDBJ databases">
        <title>Characterization of the Novel Bacterium Alteromonas immobilis LMIT006 and Alteromonas gregis LMIT007.</title>
        <authorList>
            <person name="Lin X."/>
        </authorList>
    </citation>
    <scope>NUCLEOTIDE SEQUENCE</scope>
    <source>
        <strain evidence="2">LMIT007</strain>
    </source>
</reference>
<protein>
    <recommendedName>
        <fullName evidence="4">DUF4124 domain-containing protein</fullName>
    </recommendedName>
</protein>
<gene>
    <name evidence="2" type="ORF">NLF92_10540</name>
</gene>
<evidence type="ECO:0000256" key="1">
    <source>
        <dbReference type="SAM" id="SignalP"/>
    </source>
</evidence>
<dbReference type="Proteomes" id="UP001165413">
    <property type="component" value="Unassembled WGS sequence"/>
</dbReference>
<keyword evidence="1" id="KW-0732">Signal</keyword>
<keyword evidence="3" id="KW-1185">Reference proteome</keyword>
<organism evidence="2 3">
    <name type="scientific">Opacimonas viscosa</name>
    <dbReference type="NCBI Taxonomy" id="2961944"/>
    <lineage>
        <taxon>Bacteria</taxon>
        <taxon>Pseudomonadati</taxon>
        <taxon>Pseudomonadota</taxon>
        <taxon>Gammaproteobacteria</taxon>
        <taxon>Alteromonadales</taxon>
        <taxon>Alteromonadaceae</taxon>
        <taxon>Opacimonas</taxon>
    </lineage>
</organism>
<dbReference type="EMBL" id="JANATA010000020">
    <property type="protein sequence ID" value="MCP3429383.1"/>
    <property type="molecule type" value="Genomic_DNA"/>
</dbReference>
<feature type="signal peptide" evidence="1">
    <location>
        <begin position="1"/>
        <end position="32"/>
    </location>
</feature>